<comment type="similarity">
    <text evidence="3">Belongs to the bacterial ribosomal protein bS16 family.</text>
</comment>
<dbReference type="OrthoDB" id="9807878at2"/>
<dbReference type="NCBIfam" id="TIGR00002">
    <property type="entry name" value="S16"/>
    <property type="match status" value="1"/>
</dbReference>
<protein>
    <recommendedName>
        <fullName evidence="3">Small ribosomal subunit protein bS16</fullName>
    </recommendedName>
</protein>
<gene>
    <name evidence="3" type="primary">rpsP</name>
    <name evidence="4" type="ORF">BHF71_00235</name>
</gene>
<dbReference type="FunFam" id="3.30.1320.10:FF:000002">
    <property type="entry name" value="30S ribosomal protein S16"/>
    <property type="match status" value="1"/>
</dbReference>
<dbReference type="RefSeq" id="WP_069655685.1">
    <property type="nucleotide sequence ID" value="NZ_MIJF01000001.1"/>
</dbReference>
<dbReference type="GO" id="GO:0003735">
    <property type="term" value="F:structural constituent of ribosome"/>
    <property type="evidence" value="ECO:0007669"/>
    <property type="project" value="InterPro"/>
</dbReference>
<keyword evidence="5" id="KW-1185">Reference proteome</keyword>
<dbReference type="Pfam" id="PF00886">
    <property type="entry name" value="Ribosomal_S16"/>
    <property type="match status" value="1"/>
</dbReference>
<name>A0A1D2YXD5_9BACI</name>
<dbReference type="EMBL" id="MIJF01000001">
    <property type="protein sequence ID" value="OEG00372.1"/>
    <property type="molecule type" value="Genomic_DNA"/>
</dbReference>
<dbReference type="AlphaFoldDB" id="A0A1D2YXD5"/>
<dbReference type="GO" id="GO:0005737">
    <property type="term" value="C:cytoplasm"/>
    <property type="evidence" value="ECO:0007669"/>
    <property type="project" value="UniProtKB-ARBA"/>
</dbReference>
<evidence type="ECO:0000256" key="3">
    <source>
        <dbReference type="HAMAP-Rule" id="MF_00385"/>
    </source>
</evidence>
<dbReference type="SUPFAM" id="SSF54565">
    <property type="entry name" value="Ribosomal protein S16"/>
    <property type="match status" value="1"/>
</dbReference>
<dbReference type="HAMAP" id="MF_00385">
    <property type="entry name" value="Ribosomal_bS16"/>
    <property type="match status" value="1"/>
</dbReference>
<accession>A0A1D2YXD5</accession>
<dbReference type="GO" id="GO:0006412">
    <property type="term" value="P:translation"/>
    <property type="evidence" value="ECO:0007669"/>
    <property type="project" value="UniProtKB-UniRule"/>
</dbReference>
<evidence type="ECO:0000313" key="4">
    <source>
        <dbReference type="EMBL" id="OEG00372.1"/>
    </source>
</evidence>
<dbReference type="InterPro" id="IPR023803">
    <property type="entry name" value="Ribosomal_bS16_dom_sf"/>
</dbReference>
<evidence type="ECO:0000256" key="2">
    <source>
        <dbReference type="ARBA" id="ARBA00023274"/>
    </source>
</evidence>
<proteinExistence type="inferred from homology"/>
<dbReference type="PANTHER" id="PTHR12919">
    <property type="entry name" value="30S RIBOSOMAL PROTEIN S16"/>
    <property type="match status" value="1"/>
</dbReference>
<organism evidence="4 5">
    <name type="scientific">Vulcanibacillus modesticaldus</name>
    <dbReference type="NCBI Taxonomy" id="337097"/>
    <lineage>
        <taxon>Bacteria</taxon>
        <taxon>Bacillati</taxon>
        <taxon>Bacillota</taxon>
        <taxon>Bacilli</taxon>
        <taxon>Bacillales</taxon>
        <taxon>Bacillaceae</taxon>
        <taxon>Vulcanibacillus</taxon>
    </lineage>
</organism>
<dbReference type="InterPro" id="IPR020592">
    <property type="entry name" value="Ribosomal_bS16_CS"/>
</dbReference>
<dbReference type="PROSITE" id="PS00732">
    <property type="entry name" value="RIBOSOMAL_S16"/>
    <property type="match status" value="1"/>
</dbReference>
<comment type="caution">
    <text evidence="4">The sequence shown here is derived from an EMBL/GenBank/DDBJ whole genome shotgun (WGS) entry which is preliminary data.</text>
</comment>
<dbReference type="Gene3D" id="3.30.1320.10">
    <property type="match status" value="1"/>
</dbReference>
<sequence>MAVRIRLKRMGAKKAPFYRVVVADSRSPRDGRIVEEIGTYNPLTQPAQVNIDEEKALKWLQTGAKPSDTVRNLFSKAGILTKFHELRQGK</sequence>
<keyword evidence="1 3" id="KW-0689">Ribosomal protein</keyword>
<dbReference type="GO" id="GO:0015935">
    <property type="term" value="C:small ribosomal subunit"/>
    <property type="evidence" value="ECO:0007669"/>
    <property type="project" value="TreeGrafter"/>
</dbReference>
<dbReference type="PANTHER" id="PTHR12919:SF20">
    <property type="entry name" value="SMALL RIBOSOMAL SUBUNIT PROTEIN BS16M"/>
    <property type="match status" value="1"/>
</dbReference>
<evidence type="ECO:0000313" key="5">
    <source>
        <dbReference type="Proteomes" id="UP000243739"/>
    </source>
</evidence>
<dbReference type="Proteomes" id="UP000243739">
    <property type="component" value="Unassembled WGS sequence"/>
</dbReference>
<dbReference type="STRING" id="337097.BHF71_00235"/>
<reference evidence="4 5" key="1">
    <citation type="submission" date="2016-09" db="EMBL/GenBank/DDBJ databases">
        <title>Draft genome sequence for the type strain of Vulcanibacillus modesticaldus BR, a strictly anaerobic, moderately thermophilic, and nitrate-reducing bacterium from deep sea-hydrothermal vents of the Mid-Atlantic Ridge.</title>
        <authorList>
            <person name="Abin C.A."/>
            <person name="Hollibaugh J.T."/>
        </authorList>
    </citation>
    <scope>NUCLEOTIDE SEQUENCE [LARGE SCALE GENOMIC DNA]</scope>
    <source>
        <strain evidence="4 5">BR</strain>
    </source>
</reference>
<dbReference type="InterPro" id="IPR000307">
    <property type="entry name" value="Ribosomal_bS16"/>
</dbReference>
<keyword evidence="2 3" id="KW-0687">Ribonucleoprotein</keyword>
<evidence type="ECO:0000256" key="1">
    <source>
        <dbReference type="ARBA" id="ARBA00022980"/>
    </source>
</evidence>